<dbReference type="InterPro" id="IPR016024">
    <property type="entry name" value="ARM-type_fold"/>
</dbReference>
<dbReference type="SUPFAM" id="SSF48371">
    <property type="entry name" value="ARM repeat"/>
    <property type="match status" value="1"/>
</dbReference>
<evidence type="ECO:0000256" key="3">
    <source>
        <dbReference type="ARBA" id="ARBA00023242"/>
    </source>
</evidence>
<keyword evidence="2" id="KW-0813">Transport</keyword>
<dbReference type="InterPro" id="IPR001494">
    <property type="entry name" value="Importin-beta_N"/>
</dbReference>
<organism evidence="5 6">
    <name type="scientific">Sinocyclocheilus anshuiensis</name>
    <dbReference type="NCBI Taxonomy" id="1608454"/>
    <lineage>
        <taxon>Eukaryota</taxon>
        <taxon>Metazoa</taxon>
        <taxon>Chordata</taxon>
        <taxon>Craniata</taxon>
        <taxon>Vertebrata</taxon>
        <taxon>Euteleostomi</taxon>
        <taxon>Actinopterygii</taxon>
        <taxon>Neopterygii</taxon>
        <taxon>Teleostei</taxon>
        <taxon>Ostariophysi</taxon>
        <taxon>Cypriniformes</taxon>
        <taxon>Cyprinidae</taxon>
        <taxon>Cyprininae</taxon>
        <taxon>Sinocyclocheilus</taxon>
    </lineage>
</organism>
<dbReference type="PROSITE" id="PS50166">
    <property type="entry name" value="IMPORTIN_B_NT"/>
    <property type="match status" value="1"/>
</dbReference>
<dbReference type="GO" id="GO:0005635">
    <property type="term" value="C:nuclear envelope"/>
    <property type="evidence" value="ECO:0007669"/>
    <property type="project" value="TreeGrafter"/>
</dbReference>
<keyword evidence="6" id="KW-1185">Reference proteome</keyword>
<feature type="domain" description="Importin N-terminal" evidence="4">
    <location>
        <begin position="6"/>
        <end position="61"/>
    </location>
</feature>
<reference evidence="5" key="2">
    <citation type="submission" date="2025-09" db="UniProtKB">
        <authorList>
            <consortium name="Ensembl"/>
        </authorList>
    </citation>
    <scope>IDENTIFICATION</scope>
</reference>
<proteinExistence type="predicted"/>
<sequence length="500" mass="58504">VKSENLLSIFNNHLLDVNLRWLAVLYFKNGIDRYWRRVAPHALSEEEKSSLRAGLITNFNETVNQIATQIAVLIAKVAHLDCPRQWPELIPILLECVKVQDSHQQHRALLTFYHVTKTLASKRLATDRRLFQDLASSIYSFACSLWNHHTDTFLQQLYAGDETNRLLLAPWSVLFLRKLTVHGFIEPHNNMEVMGFLNAVFERLKQFLECCWQVKPGSLCREKLEKTIILFTKVLLDFLEYHPWPFIPLIQRSLEFAVSYVFTEAGEGVVFERFIVQCMNLIKMIVKNDAYKPAKNIEDNKPESLEAHKIKTAFFTHQTLTEIGRRLVSKYFLLTEEELTMWEEDPESFAVEETGGDSWNYSLRPCTEVLFLDIFHNYSQTLAPVLLEMVQNLQGPSNVEDPVQMLMKDAAAYELFDNVDFDQWFKNQLLGELQFSHNRYKLIRRRVIWLIGQWISVKFKPELRPLLYEVILSLMQDPDLVVSEAYRMSRFLKGIVQPKH</sequence>
<dbReference type="PANTHER" id="PTHR10997">
    <property type="entry name" value="IMPORTIN-7, 8, 11"/>
    <property type="match status" value="1"/>
</dbReference>
<dbReference type="GO" id="GO:0031267">
    <property type="term" value="F:small GTPase binding"/>
    <property type="evidence" value="ECO:0007669"/>
    <property type="project" value="InterPro"/>
</dbReference>
<dbReference type="InterPro" id="IPR011989">
    <property type="entry name" value="ARM-like"/>
</dbReference>
<comment type="subcellular location">
    <subcellularLocation>
        <location evidence="1">Nucleus</location>
    </subcellularLocation>
</comment>
<name>A0A671PDI5_9TELE</name>
<evidence type="ECO:0000313" key="6">
    <source>
        <dbReference type="Proteomes" id="UP000472260"/>
    </source>
</evidence>
<dbReference type="GO" id="GO:0006606">
    <property type="term" value="P:protein import into nucleus"/>
    <property type="evidence" value="ECO:0007669"/>
    <property type="project" value="TreeGrafter"/>
</dbReference>
<evidence type="ECO:0000256" key="1">
    <source>
        <dbReference type="ARBA" id="ARBA00004123"/>
    </source>
</evidence>
<keyword evidence="3" id="KW-0539">Nucleus</keyword>
<accession>A0A671PDI5</accession>
<dbReference type="PANTHER" id="PTHR10997:SF7">
    <property type="entry name" value="IMPORTIN-11"/>
    <property type="match status" value="1"/>
</dbReference>
<dbReference type="Proteomes" id="UP000472260">
    <property type="component" value="Unassembled WGS sequence"/>
</dbReference>
<dbReference type="Pfam" id="PF03810">
    <property type="entry name" value="IBN_N"/>
    <property type="match status" value="1"/>
</dbReference>
<dbReference type="AlphaFoldDB" id="A0A671PDI5"/>
<protein>
    <submittedName>
        <fullName evidence="5">Importin 11</fullName>
    </submittedName>
</protein>
<reference evidence="5" key="1">
    <citation type="submission" date="2025-08" db="UniProtKB">
        <authorList>
            <consortium name="Ensembl"/>
        </authorList>
    </citation>
    <scope>IDENTIFICATION</scope>
</reference>
<dbReference type="GO" id="GO:0005829">
    <property type="term" value="C:cytosol"/>
    <property type="evidence" value="ECO:0007669"/>
    <property type="project" value="TreeGrafter"/>
</dbReference>
<evidence type="ECO:0000256" key="2">
    <source>
        <dbReference type="ARBA" id="ARBA00022448"/>
    </source>
</evidence>
<dbReference type="Ensembl" id="ENSSANT00000059063.1">
    <property type="protein sequence ID" value="ENSSANP00000055503.1"/>
    <property type="gene ID" value="ENSSANG00000027796.1"/>
</dbReference>
<dbReference type="Gene3D" id="1.25.10.10">
    <property type="entry name" value="Leucine-rich Repeat Variant"/>
    <property type="match status" value="1"/>
</dbReference>
<evidence type="ECO:0000259" key="4">
    <source>
        <dbReference type="PROSITE" id="PS50166"/>
    </source>
</evidence>
<evidence type="ECO:0000313" key="5">
    <source>
        <dbReference type="Ensembl" id="ENSSANP00000055503.1"/>
    </source>
</evidence>